<evidence type="ECO:0000313" key="2">
    <source>
        <dbReference type="EMBL" id="KAF6314234.1"/>
    </source>
</evidence>
<dbReference type="InterPro" id="IPR016024">
    <property type="entry name" value="ARM-type_fold"/>
</dbReference>
<name>A0A7J7UN70_MYOMY</name>
<dbReference type="PANTHER" id="PTHR46627">
    <property type="entry name" value="AMINOPEPTIDASE O"/>
    <property type="match status" value="1"/>
</dbReference>
<dbReference type="AlphaFoldDB" id="A0A7J7UN70"/>
<comment type="caution">
    <text evidence="2">The sequence shown here is derived from an EMBL/GenBank/DDBJ whole genome shotgun (WGS) entry which is preliminary data.</text>
</comment>
<keyword evidence="3" id="KW-1185">Reference proteome</keyword>
<dbReference type="PANTHER" id="PTHR46627:SF1">
    <property type="entry name" value="AMINOPEPTIDASE O"/>
    <property type="match status" value="1"/>
</dbReference>
<gene>
    <name evidence="2" type="ORF">mMyoMyo1_001928</name>
</gene>
<dbReference type="InterPro" id="IPR033577">
    <property type="entry name" value="AOPep"/>
</dbReference>
<sequence length="157" mass="18006">MRSRRKKTPLAKFLSPAKAIWTQPLQTERQAGAECGLARQVGAEVAKWKRVNRRPRKRKRRGTEEAFEKLLPDQLVLLLERLLEQKTLNPRTLRSLERTYRLSQQDAEEREQMSHTGPAETPQTKHLLEILSVPAAFPLMAARQASLTSSKLTLKQS</sequence>
<dbReference type="VEuPathDB" id="HostDB:LOC118667637"/>
<organism evidence="2 3">
    <name type="scientific">Myotis myotis</name>
    <name type="common">Greater mouse-eared bat</name>
    <name type="synonym">Vespertilio myotis</name>
    <dbReference type="NCBI Taxonomy" id="51298"/>
    <lineage>
        <taxon>Eukaryota</taxon>
        <taxon>Metazoa</taxon>
        <taxon>Chordata</taxon>
        <taxon>Craniata</taxon>
        <taxon>Vertebrata</taxon>
        <taxon>Euteleostomi</taxon>
        <taxon>Mammalia</taxon>
        <taxon>Eutheria</taxon>
        <taxon>Laurasiatheria</taxon>
        <taxon>Chiroptera</taxon>
        <taxon>Yangochiroptera</taxon>
        <taxon>Vespertilionidae</taxon>
        <taxon>Myotis</taxon>
    </lineage>
</organism>
<protein>
    <submittedName>
        <fullName evidence="2">Uncharacterized protein</fullName>
    </submittedName>
</protein>
<evidence type="ECO:0000313" key="3">
    <source>
        <dbReference type="Proteomes" id="UP000527355"/>
    </source>
</evidence>
<evidence type="ECO:0000256" key="1">
    <source>
        <dbReference type="SAM" id="MobiDB-lite"/>
    </source>
</evidence>
<dbReference type="SUPFAM" id="SSF48371">
    <property type="entry name" value="ARM repeat"/>
    <property type="match status" value="1"/>
</dbReference>
<dbReference type="GO" id="GO:0070006">
    <property type="term" value="F:metalloaminopeptidase activity"/>
    <property type="evidence" value="ECO:0007669"/>
    <property type="project" value="InterPro"/>
</dbReference>
<proteinExistence type="predicted"/>
<reference evidence="2 3" key="1">
    <citation type="journal article" date="2020" name="Nature">
        <title>Six reference-quality genomes reveal evolution of bat adaptations.</title>
        <authorList>
            <person name="Jebb D."/>
            <person name="Huang Z."/>
            <person name="Pippel M."/>
            <person name="Hughes G.M."/>
            <person name="Lavrichenko K."/>
            <person name="Devanna P."/>
            <person name="Winkler S."/>
            <person name="Jermiin L.S."/>
            <person name="Skirmuntt E.C."/>
            <person name="Katzourakis A."/>
            <person name="Burkitt-Gray L."/>
            <person name="Ray D.A."/>
            <person name="Sullivan K.A.M."/>
            <person name="Roscito J.G."/>
            <person name="Kirilenko B.M."/>
            <person name="Davalos L.M."/>
            <person name="Corthals A.P."/>
            <person name="Power M.L."/>
            <person name="Jones G."/>
            <person name="Ransome R.D."/>
            <person name="Dechmann D.K.N."/>
            <person name="Locatelli A.G."/>
            <person name="Puechmaille S.J."/>
            <person name="Fedrigo O."/>
            <person name="Jarvis E.D."/>
            <person name="Hiller M."/>
            <person name="Vernes S.C."/>
            <person name="Myers E.W."/>
            <person name="Teeling E.C."/>
        </authorList>
    </citation>
    <scope>NUCLEOTIDE SEQUENCE [LARGE SCALE GENOMIC DNA]</scope>
    <source>
        <strain evidence="2">MMyoMyo1</strain>
        <tissue evidence="2">Flight muscle</tissue>
    </source>
</reference>
<accession>A0A7J7UN70</accession>
<feature type="region of interest" description="Disordered" evidence="1">
    <location>
        <begin position="99"/>
        <end position="125"/>
    </location>
</feature>
<dbReference type="Gene3D" id="1.25.40.320">
    <property type="entry name" value="Peptidase M1, leukotriene A4 hydrolase/aminopeptidase C-terminal domain"/>
    <property type="match status" value="1"/>
</dbReference>
<dbReference type="GO" id="GO:0005730">
    <property type="term" value="C:nucleolus"/>
    <property type="evidence" value="ECO:0007669"/>
    <property type="project" value="InterPro"/>
</dbReference>
<dbReference type="EMBL" id="JABWUV010000012">
    <property type="protein sequence ID" value="KAF6314234.1"/>
    <property type="molecule type" value="Genomic_DNA"/>
</dbReference>
<dbReference type="InterPro" id="IPR038502">
    <property type="entry name" value="M1_LTA-4_hydro/amino_C_sf"/>
</dbReference>
<dbReference type="Proteomes" id="UP000527355">
    <property type="component" value="Unassembled WGS sequence"/>
</dbReference>